<evidence type="ECO:0000313" key="12">
    <source>
        <dbReference type="Proteomes" id="UP000199514"/>
    </source>
</evidence>
<dbReference type="GO" id="GO:0003677">
    <property type="term" value="F:DNA binding"/>
    <property type="evidence" value="ECO:0007669"/>
    <property type="project" value="UniProtKB-KW"/>
</dbReference>
<dbReference type="RefSeq" id="WP_091514185.1">
    <property type="nucleotide sequence ID" value="NZ_FOLE01000008.1"/>
</dbReference>
<dbReference type="NCBIfam" id="TIGR00287">
    <property type="entry name" value="cas1"/>
    <property type="match status" value="1"/>
</dbReference>
<evidence type="ECO:0000256" key="10">
    <source>
        <dbReference type="HAMAP-Rule" id="MF_01470"/>
    </source>
</evidence>
<dbReference type="STRING" id="927664.SAMN05421780_108167"/>
<evidence type="ECO:0000256" key="1">
    <source>
        <dbReference type="ARBA" id="ARBA00022722"/>
    </source>
</evidence>
<comment type="subunit">
    <text evidence="9 10">Homodimer, forms a heterotetramer with a Cas2 homodimer.</text>
</comment>
<feature type="binding site" evidence="10">
    <location>
        <position position="207"/>
    </location>
    <ligand>
        <name>Mn(2+)</name>
        <dbReference type="ChEBI" id="CHEBI:29035"/>
    </ligand>
</feature>
<name>A0A1I1LCJ5_9BACT</name>
<keyword evidence="4 10" id="KW-0378">Hydrolase</keyword>
<comment type="similarity">
    <text evidence="10">Belongs to the CRISPR-associated endonuclease Cas1 family.</text>
</comment>
<dbReference type="InterPro" id="IPR002729">
    <property type="entry name" value="CRISPR-assoc_Cas1"/>
</dbReference>
<dbReference type="InterPro" id="IPR042206">
    <property type="entry name" value="CRISPR-assoc_Cas1_C"/>
</dbReference>
<dbReference type="EMBL" id="FOLE01000008">
    <property type="protein sequence ID" value="SFC70741.1"/>
    <property type="molecule type" value="Genomic_DNA"/>
</dbReference>
<dbReference type="GO" id="GO:0043571">
    <property type="term" value="P:maintenance of CRISPR repeat elements"/>
    <property type="evidence" value="ECO:0007669"/>
    <property type="project" value="UniProtKB-UniRule"/>
</dbReference>
<dbReference type="GO" id="GO:0016787">
    <property type="term" value="F:hydrolase activity"/>
    <property type="evidence" value="ECO:0007669"/>
    <property type="project" value="UniProtKB-KW"/>
</dbReference>
<evidence type="ECO:0000256" key="5">
    <source>
        <dbReference type="ARBA" id="ARBA00022842"/>
    </source>
</evidence>
<dbReference type="NCBIfam" id="TIGR03639">
    <property type="entry name" value="cas1_NMENI"/>
    <property type="match status" value="1"/>
</dbReference>
<comment type="cofactor">
    <cofactor evidence="10">
        <name>Mg(2+)</name>
        <dbReference type="ChEBI" id="CHEBI:18420"/>
    </cofactor>
    <cofactor evidence="10">
        <name>Mn(2+)</name>
        <dbReference type="ChEBI" id="CHEBI:29035"/>
    </cofactor>
</comment>
<dbReference type="PANTHER" id="PTHR34353">
    <property type="entry name" value="CRISPR-ASSOCIATED ENDONUCLEASE CAS1 1"/>
    <property type="match status" value="1"/>
</dbReference>
<dbReference type="OrthoDB" id="9803119at2"/>
<dbReference type="Gene3D" id="1.20.120.920">
    <property type="entry name" value="CRISPR-associated endonuclease Cas1, C-terminal domain"/>
    <property type="match status" value="1"/>
</dbReference>
<feature type="binding site" evidence="10">
    <location>
        <position position="148"/>
    </location>
    <ligand>
        <name>Mn(2+)</name>
        <dbReference type="ChEBI" id="CHEBI:29035"/>
    </ligand>
</feature>
<keyword evidence="3 10" id="KW-0255">Endonuclease</keyword>
<dbReference type="PANTHER" id="PTHR34353:SF2">
    <property type="entry name" value="CRISPR-ASSOCIATED ENDONUCLEASE CAS1 1"/>
    <property type="match status" value="1"/>
</dbReference>
<keyword evidence="12" id="KW-1185">Reference proteome</keyword>
<dbReference type="HAMAP" id="MF_01470">
    <property type="entry name" value="Cas1"/>
    <property type="match status" value="1"/>
</dbReference>
<dbReference type="GO" id="GO:0051607">
    <property type="term" value="P:defense response to virus"/>
    <property type="evidence" value="ECO:0007669"/>
    <property type="project" value="UniProtKB-UniRule"/>
</dbReference>
<gene>
    <name evidence="10" type="primary">cas1</name>
    <name evidence="11" type="ORF">SAMN05421780_108167</name>
</gene>
<sequence>MSAKTLYFGNPAKLHLRLSQLVIHQPNAETPHTTPLEEVGIVILDNPQITITQALVTEMLSQNIALICCNSQHLPTGLMLNLHGNTLQSAHFREQIAATEPLKKQLWQQTVQAKIRNQATLLEMLQRPAQPLWRWAEDIKAGDPDNKEARAAAYYWKHLFEEDADFRRSPDGLPPNNLLNYAYAIVRAMVARSLVASGLLPTLGIFHRNQYNAYCLADDIMEPYRPFADALVLGLLRRNPELADSLDGLTPAIKREVLGIVTQDVWHAKQRHTMSAAIERSTASLAKCFARKSKTIFYPHFEGYLKK</sequence>
<comment type="function">
    <text evidence="10">CRISPR (clustered regularly interspaced short palindromic repeat), is an adaptive immune system that provides protection against mobile genetic elements (viruses, transposable elements and conjugative plasmids). CRISPR clusters contain spacers, sequences complementary to antecedent mobile elements, and target invading nucleic acids. CRISPR clusters are transcribed and processed into CRISPR RNA (crRNA). Acts as a dsDNA endonuclease. Involved in the integration of spacer DNA into the CRISPR cassette.</text>
</comment>
<dbReference type="GO" id="GO:0046872">
    <property type="term" value="F:metal ion binding"/>
    <property type="evidence" value="ECO:0007669"/>
    <property type="project" value="UniProtKB-UniRule"/>
</dbReference>
<evidence type="ECO:0000256" key="6">
    <source>
        <dbReference type="ARBA" id="ARBA00023118"/>
    </source>
</evidence>
<keyword evidence="6 10" id="KW-0051">Antiviral defense</keyword>
<reference evidence="11 12" key="1">
    <citation type="submission" date="2016-10" db="EMBL/GenBank/DDBJ databases">
        <authorList>
            <person name="de Groot N.N."/>
        </authorList>
    </citation>
    <scope>NUCLEOTIDE SEQUENCE [LARGE SCALE GENOMIC DNA]</scope>
    <source>
        <strain evidence="11 12">DSM 6793</strain>
    </source>
</reference>
<evidence type="ECO:0000256" key="8">
    <source>
        <dbReference type="ARBA" id="ARBA00023211"/>
    </source>
</evidence>
<evidence type="ECO:0000313" key="11">
    <source>
        <dbReference type="EMBL" id="SFC70741.1"/>
    </source>
</evidence>
<dbReference type="InterPro" id="IPR050646">
    <property type="entry name" value="Cas1"/>
</dbReference>
<protein>
    <recommendedName>
        <fullName evidence="10">CRISPR-associated endonuclease Cas1</fullName>
        <ecNumber evidence="10">3.1.-.-</ecNumber>
    </recommendedName>
</protein>
<dbReference type="GO" id="GO:0004520">
    <property type="term" value="F:DNA endonuclease activity"/>
    <property type="evidence" value="ECO:0007669"/>
    <property type="project" value="InterPro"/>
</dbReference>
<feature type="binding site" evidence="10">
    <location>
        <position position="222"/>
    </location>
    <ligand>
        <name>Mn(2+)</name>
        <dbReference type="ChEBI" id="CHEBI:29035"/>
    </ligand>
</feature>
<dbReference type="AlphaFoldDB" id="A0A1I1LCJ5"/>
<evidence type="ECO:0000256" key="3">
    <source>
        <dbReference type="ARBA" id="ARBA00022759"/>
    </source>
</evidence>
<accession>A0A1I1LCJ5</accession>
<keyword evidence="7 10" id="KW-0238">DNA-binding</keyword>
<dbReference type="InterPro" id="IPR019855">
    <property type="entry name" value="CRISPR-assoc_Cas1_NMENI"/>
</dbReference>
<evidence type="ECO:0000256" key="7">
    <source>
        <dbReference type="ARBA" id="ARBA00023125"/>
    </source>
</evidence>
<evidence type="ECO:0000256" key="4">
    <source>
        <dbReference type="ARBA" id="ARBA00022801"/>
    </source>
</evidence>
<keyword evidence="2 10" id="KW-0479">Metal-binding</keyword>
<keyword evidence="8 10" id="KW-0464">Manganese</keyword>
<evidence type="ECO:0000256" key="2">
    <source>
        <dbReference type="ARBA" id="ARBA00022723"/>
    </source>
</evidence>
<proteinExistence type="inferred from homology"/>
<dbReference type="EC" id="3.1.-.-" evidence="10"/>
<organism evidence="11 12">
    <name type="scientific">Flexibacter flexilis DSM 6793</name>
    <dbReference type="NCBI Taxonomy" id="927664"/>
    <lineage>
        <taxon>Bacteria</taxon>
        <taxon>Pseudomonadati</taxon>
        <taxon>Bacteroidota</taxon>
        <taxon>Cytophagia</taxon>
        <taxon>Cytophagales</taxon>
        <taxon>Flexibacteraceae</taxon>
        <taxon>Flexibacter</taxon>
    </lineage>
</organism>
<keyword evidence="5 10" id="KW-0460">Magnesium</keyword>
<evidence type="ECO:0000256" key="9">
    <source>
        <dbReference type="ARBA" id="ARBA00038592"/>
    </source>
</evidence>
<dbReference type="Proteomes" id="UP000199514">
    <property type="component" value="Unassembled WGS sequence"/>
</dbReference>
<keyword evidence="1 10" id="KW-0540">Nuclease</keyword>
<dbReference type="Pfam" id="PF01867">
    <property type="entry name" value="Cas_Cas1"/>
    <property type="match status" value="1"/>
</dbReference>